<dbReference type="Pfam" id="PF07980">
    <property type="entry name" value="SusD_RagB"/>
    <property type="match status" value="1"/>
</dbReference>
<dbReference type="RefSeq" id="WP_120259544.1">
    <property type="nucleotide sequence ID" value="NZ_RAPY01000002.1"/>
</dbReference>
<protein>
    <submittedName>
        <fullName evidence="8">SusD-like starch-binding protein associating with outer membrane</fullName>
    </submittedName>
</protein>
<evidence type="ECO:0000259" key="6">
    <source>
        <dbReference type="Pfam" id="PF07980"/>
    </source>
</evidence>
<evidence type="ECO:0000313" key="9">
    <source>
        <dbReference type="Proteomes" id="UP000286246"/>
    </source>
</evidence>
<comment type="similarity">
    <text evidence="2">Belongs to the SusD family.</text>
</comment>
<sequence length="439" mass="49004">MKKIVYFGMIMTAGALASCDKYLDIQPVGTVIPASESDFRGLMTSSYLGFPAHKSYLSLRTDELILDESSTDAARTKDIYLWNDQNPDPTTIAYPYLAFYNSIFYANQIISTIDEKLGSSANVDQIKGEAYLMRAYAHFELLNCYSEVYSPGNVGLRGVPLSTKIDLEQRFVPATIGDSYTQVLSDMEKGTALLTVDDQAKGVNYRFSKRGAYAMASRVRLYRGEWQAAIDAAKQALKINDKLVDLNVGGSLLPNDFESAEIIMALEKVSVPGVRTSSFISSALLASYPEGDLRKGRYFQKSGGDYVSLKGGENRFNVSFRNADLYLTIAECNVRLGNTAEALKYLSALKKNRFTADAYTQQVKADANLPKEQLLDAVLLERKRELALEGLRWYDLKRTTRPAITHASFGRTVTLQQNDPRYVIRYPQEAINNNPDLLK</sequence>
<evidence type="ECO:0000256" key="1">
    <source>
        <dbReference type="ARBA" id="ARBA00004442"/>
    </source>
</evidence>
<dbReference type="PROSITE" id="PS51257">
    <property type="entry name" value="PROKAR_LIPOPROTEIN"/>
    <property type="match status" value="1"/>
</dbReference>
<evidence type="ECO:0000256" key="4">
    <source>
        <dbReference type="ARBA" id="ARBA00023136"/>
    </source>
</evidence>
<dbReference type="Gene3D" id="1.25.40.390">
    <property type="match status" value="2"/>
</dbReference>
<dbReference type="Proteomes" id="UP000286246">
    <property type="component" value="Unassembled WGS sequence"/>
</dbReference>
<evidence type="ECO:0000313" key="8">
    <source>
        <dbReference type="EMBL" id="RKE52510.1"/>
    </source>
</evidence>
<dbReference type="InterPro" id="IPR012944">
    <property type="entry name" value="SusD_RagB_dom"/>
</dbReference>
<dbReference type="Pfam" id="PF14322">
    <property type="entry name" value="SusD-like_3"/>
    <property type="match status" value="1"/>
</dbReference>
<dbReference type="GO" id="GO:0009279">
    <property type="term" value="C:cell outer membrane"/>
    <property type="evidence" value="ECO:0007669"/>
    <property type="project" value="UniProtKB-SubCell"/>
</dbReference>
<evidence type="ECO:0000259" key="7">
    <source>
        <dbReference type="Pfam" id="PF14322"/>
    </source>
</evidence>
<dbReference type="OrthoDB" id="697229at2"/>
<feature type="domain" description="RagB/SusD" evidence="6">
    <location>
        <begin position="315"/>
        <end position="422"/>
    </location>
</feature>
<dbReference type="AlphaFoldDB" id="A0A420B6U4"/>
<comment type="subcellular location">
    <subcellularLocation>
        <location evidence="1">Cell outer membrane</location>
    </subcellularLocation>
</comment>
<dbReference type="InterPro" id="IPR011990">
    <property type="entry name" value="TPR-like_helical_dom_sf"/>
</dbReference>
<reference evidence="8 9" key="1">
    <citation type="submission" date="2018-09" db="EMBL/GenBank/DDBJ databases">
        <title>Genomic Encyclopedia of Type Strains, Phase III (KMG-III): the genomes of soil and plant-associated and newly described type strains.</title>
        <authorList>
            <person name="Whitman W."/>
        </authorList>
    </citation>
    <scope>NUCLEOTIDE SEQUENCE [LARGE SCALE GENOMIC DNA]</scope>
    <source>
        <strain evidence="8 9">CECT 7938</strain>
    </source>
</reference>
<dbReference type="CDD" id="cd08977">
    <property type="entry name" value="SusD"/>
    <property type="match status" value="1"/>
</dbReference>
<evidence type="ECO:0000256" key="5">
    <source>
        <dbReference type="ARBA" id="ARBA00023237"/>
    </source>
</evidence>
<dbReference type="EMBL" id="RAPY01000002">
    <property type="protein sequence ID" value="RKE52510.1"/>
    <property type="molecule type" value="Genomic_DNA"/>
</dbReference>
<name>A0A420B6U4_SPHD1</name>
<organism evidence="8 9">
    <name type="scientific">Sphingobacterium detergens</name>
    <dbReference type="NCBI Taxonomy" id="1145106"/>
    <lineage>
        <taxon>Bacteria</taxon>
        <taxon>Pseudomonadati</taxon>
        <taxon>Bacteroidota</taxon>
        <taxon>Sphingobacteriia</taxon>
        <taxon>Sphingobacteriales</taxon>
        <taxon>Sphingobacteriaceae</taxon>
        <taxon>Sphingobacterium</taxon>
    </lineage>
</organism>
<evidence type="ECO:0000256" key="3">
    <source>
        <dbReference type="ARBA" id="ARBA00022729"/>
    </source>
</evidence>
<keyword evidence="9" id="KW-1185">Reference proteome</keyword>
<dbReference type="InterPro" id="IPR033985">
    <property type="entry name" value="SusD-like_N"/>
</dbReference>
<evidence type="ECO:0000256" key="2">
    <source>
        <dbReference type="ARBA" id="ARBA00006275"/>
    </source>
</evidence>
<accession>A0A420B6U4</accession>
<feature type="domain" description="SusD-like N-terminal" evidence="7">
    <location>
        <begin position="21"/>
        <end position="221"/>
    </location>
</feature>
<comment type="caution">
    <text evidence="8">The sequence shown here is derived from an EMBL/GenBank/DDBJ whole genome shotgun (WGS) entry which is preliminary data.</text>
</comment>
<proteinExistence type="inferred from homology"/>
<gene>
    <name evidence="8" type="ORF">DFQ12_2750</name>
</gene>
<keyword evidence="3" id="KW-0732">Signal</keyword>
<keyword evidence="5" id="KW-0998">Cell outer membrane</keyword>
<dbReference type="SUPFAM" id="SSF48452">
    <property type="entry name" value="TPR-like"/>
    <property type="match status" value="1"/>
</dbReference>
<keyword evidence="4" id="KW-0472">Membrane</keyword>